<evidence type="ECO:0000256" key="2">
    <source>
        <dbReference type="ARBA" id="ARBA00022485"/>
    </source>
</evidence>
<dbReference type="OrthoDB" id="10253113at2759"/>
<evidence type="ECO:0000256" key="5">
    <source>
        <dbReference type="ARBA" id="ARBA00031269"/>
    </source>
</evidence>
<evidence type="ECO:0000259" key="6">
    <source>
        <dbReference type="Pfam" id="PF02906"/>
    </source>
</evidence>
<keyword evidence="8" id="KW-1185">Reference proteome</keyword>
<dbReference type="EMBL" id="ML119106">
    <property type="protein sequence ID" value="RPB17259.1"/>
    <property type="molecule type" value="Genomic_DNA"/>
</dbReference>
<dbReference type="GO" id="GO:0051539">
    <property type="term" value="F:4 iron, 4 sulfur cluster binding"/>
    <property type="evidence" value="ECO:0007669"/>
    <property type="project" value="UniProtKB-KW"/>
</dbReference>
<proteinExistence type="inferred from homology"/>
<dbReference type="Pfam" id="PF02906">
    <property type="entry name" value="Fe_hyd_lg_C"/>
    <property type="match status" value="1"/>
</dbReference>
<dbReference type="InParanoid" id="A0A3N4L6Z9"/>
<dbReference type="InterPro" id="IPR009016">
    <property type="entry name" value="Fe_hydrogenase"/>
</dbReference>
<dbReference type="InterPro" id="IPR004108">
    <property type="entry name" value="Fe_hydrogenase_lsu_C"/>
</dbReference>
<feature type="domain" description="Iron hydrogenase large subunit C-terminal" evidence="6">
    <location>
        <begin position="148"/>
        <end position="456"/>
    </location>
</feature>
<dbReference type="Gene3D" id="3.30.70.20">
    <property type="match status" value="1"/>
</dbReference>
<dbReference type="Gene3D" id="3.40.50.1780">
    <property type="match status" value="1"/>
</dbReference>
<dbReference type="FunCoup" id="A0A3N4L6Z9">
    <property type="interactions" value="372"/>
</dbReference>
<gene>
    <name evidence="7" type="ORF">P167DRAFT_515588</name>
</gene>
<reference evidence="7 8" key="1">
    <citation type="journal article" date="2018" name="Nat. Ecol. Evol.">
        <title>Pezizomycetes genomes reveal the molecular basis of ectomycorrhizal truffle lifestyle.</title>
        <authorList>
            <person name="Murat C."/>
            <person name="Payen T."/>
            <person name="Noel B."/>
            <person name="Kuo A."/>
            <person name="Morin E."/>
            <person name="Chen J."/>
            <person name="Kohler A."/>
            <person name="Krizsan K."/>
            <person name="Balestrini R."/>
            <person name="Da Silva C."/>
            <person name="Montanini B."/>
            <person name="Hainaut M."/>
            <person name="Levati E."/>
            <person name="Barry K.W."/>
            <person name="Belfiori B."/>
            <person name="Cichocki N."/>
            <person name="Clum A."/>
            <person name="Dockter R.B."/>
            <person name="Fauchery L."/>
            <person name="Guy J."/>
            <person name="Iotti M."/>
            <person name="Le Tacon F."/>
            <person name="Lindquist E.A."/>
            <person name="Lipzen A."/>
            <person name="Malagnac F."/>
            <person name="Mello A."/>
            <person name="Molinier V."/>
            <person name="Miyauchi S."/>
            <person name="Poulain J."/>
            <person name="Riccioni C."/>
            <person name="Rubini A."/>
            <person name="Sitrit Y."/>
            <person name="Splivallo R."/>
            <person name="Traeger S."/>
            <person name="Wang M."/>
            <person name="Zifcakova L."/>
            <person name="Wipf D."/>
            <person name="Zambonelli A."/>
            <person name="Paolocci F."/>
            <person name="Nowrousian M."/>
            <person name="Ottonello S."/>
            <person name="Baldrian P."/>
            <person name="Spatafora J.W."/>
            <person name="Henrissat B."/>
            <person name="Nagy L.G."/>
            <person name="Aury J.M."/>
            <person name="Wincker P."/>
            <person name="Grigoriev I.V."/>
            <person name="Bonfante P."/>
            <person name="Martin F.M."/>
        </authorList>
    </citation>
    <scope>NUCLEOTIDE SEQUENCE [LARGE SCALE GENOMIC DNA]</scope>
    <source>
        <strain evidence="7 8">CCBAS932</strain>
    </source>
</reference>
<dbReference type="Proteomes" id="UP000277580">
    <property type="component" value="Unassembled WGS sequence"/>
</dbReference>
<protein>
    <recommendedName>
        <fullName evidence="5">Nuclear architecture-related protein 1</fullName>
    </recommendedName>
</protein>
<keyword evidence="2" id="KW-0408">Iron</keyword>
<dbReference type="InterPro" id="IPR050340">
    <property type="entry name" value="Cytosolic_Fe-S_CAF"/>
</dbReference>
<sequence>MSAILSADDLNDFISPGVACIKPVETLPAAPPKDNPYEVILEDKAPQTLTPAQISLTDCLACSGCVTSAEAVLVSLQSHNEVLANLAAPSSKDKKFIALVSPQTRASLAVTYGVTEKQVGWMIEQLLCGSEGIRTATLESEENGQSKIRGFDLVLDTNIAEEIALHYAAEELLASLSQPAGEGISKKKPILTSACPGFVCYLESTQPALIPHLSTLKSPQAILGTAVKTLLQPESGPSGVYVVGIMPCFDKKLEGARGELTSAAWGPTTDEAPVRDVDCVITTRELISLAQSLNLDFSTLPRKPLTQQAPASDAVLSLLSRPGRVPLTDHTAGTSGGYLTHIVARLIEQTPGAQLRVEKGRNVDTVDYVVFRPPSADGEQEEVIARLARCYGFRNIQNLVRRLKPAKTRVLPRFGKAQAAIAARKAKTAAGAAGSVGSEYAYVEVMACPGGCTNGGGQVKFNDEIALPMSSESTQNQKEWVARVDEAYYSAGEEEEEGRNGGVRGGVNGVRGERVEAFVKAWEGRTGIEKEKLLFTGYRQVENDLGKTQEVDVVARAAELAMKAGGGW</sequence>
<keyword evidence="2" id="KW-0479">Metal-binding</keyword>
<evidence type="ECO:0000313" key="7">
    <source>
        <dbReference type="EMBL" id="RPB17259.1"/>
    </source>
</evidence>
<keyword evidence="3" id="KW-0411">Iron-sulfur</keyword>
<evidence type="ECO:0000256" key="3">
    <source>
        <dbReference type="ARBA" id="ARBA00023014"/>
    </source>
</evidence>
<keyword evidence="2" id="KW-0004">4Fe-4S</keyword>
<evidence type="ECO:0000256" key="1">
    <source>
        <dbReference type="ARBA" id="ARBA00006596"/>
    </source>
</evidence>
<comment type="similarity">
    <text evidence="1">Belongs to the NARF family.</text>
</comment>
<name>A0A3N4L6Z9_9PEZI</name>
<dbReference type="PANTHER" id="PTHR11615">
    <property type="entry name" value="NITRATE, FORMATE, IRON DEHYDROGENASE"/>
    <property type="match status" value="1"/>
</dbReference>
<accession>A0A3N4L6Z9</accession>
<dbReference type="Gene3D" id="3.40.950.10">
    <property type="entry name" value="Fe-only Hydrogenase (Larger Subunit), Chain L, domain 3"/>
    <property type="match status" value="1"/>
</dbReference>
<dbReference type="SUPFAM" id="SSF53920">
    <property type="entry name" value="Fe-only hydrogenase"/>
    <property type="match status" value="1"/>
</dbReference>
<dbReference type="STRING" id="1392247.A0A3N4L6Z9"/>
<evidence type="ECO:0000313" key="8">
    <source>
        <dbReference type="Proteomes" id="UP000277580"/>
    </source>
</evidence>
<dbReference type="AlphaFoldDB" id="A0A3N4L6Z9"/>
<comment type="function">
    <text evidence="4">Component of the cytosolic Fe/S protein assembly machinery. Required for maturation of extramitochondrial Fe/S proteins. May play a role in the transfer of pre-assembled Fe/S clusters to target apoproteins.</text>
</comment>
<organism evidence="7 8">
    <name type="scientific">Morchella conica CCBAS932</name>
    <dbReference type="NCBI Taxonomy" id="1392247"/>
    <lineage>
        <taxon>Eukaryota</taxon>
        <taxon>Fungi</taxon>
        <taxon>Dikarya</taxon>
        <taxon>Ascomycota</taxon>
        <taxon>Pezizomycotina</taxon>
        <taxon>Pezizomycetes</taxon>
        <taxon>Pezizales</taxon>
        <taxon>Morchellaceae</taxon>
        <taxon>Morchella</taxon>
    </lineage>
</organism>
<evidence type="ECO:0000256" key="4">
    <source>
        <dbReference type="ARBA" id="ARBA00025099"/>
    </source>
</evidence>